<name>A0AAD8A4G0_DIPPU</name>
<keyword evidence="2" id="KW-1185">Reference proteome</keyword>
<reference evidence="1" key="2">
    <citation type="submission" date="2023-05" db="EMBL/GenBank/DDBJ databases">
        <authorList>
            <person name="Fouks B."/>
        </authorList>
    </citation>
    <scope>NUCLEOTIDE SEQUENCE</scope>
    <source>
        <strain evidence="1">Stay&amp;Tobe</strain>
        <tissue evidence="1">Testes</tissue>
    </source>
</reference>
<reference evidence="1" key="1">
    <citation type="journal article" date="2023" name="IScience">
        <title>Live-bearing cockroach genome reveals convergent evolutionary mechanisms linked to viviparity in insects and beyond.</title>
        <authorList>
            <person name="Fouks B."/>
            <person name="Harrison M.C."/>
            <person name="Mikhailova A.A."/>
            <person name="Marchal E."/>
            <person name="English S."/>
            <person name="Carruthers M."/>
            <person name="Jennings E.C."/>
            <person name="Chiamaka E.L."/>
            <person name="Frigard R.A."/>
            <person name="Pippel M."/>
            <person name="Attardo G.M."/>
            <person name="Benoit J.B."/>
            <person name="Bornberg-Bauer E."/>
            <person name="Tobe S.S."/>
        </authorList>
    </citation>
    <scope>NUCLEOTIDE SEQUENCE</scope>
    <source>
        <strain evidence="1">Stay&amp;Tobe</strain>
    </source>
</reference>
<gene>
    <name evidence="1" type="ORF">L9F63_001129</name>
</gene>
<evidence type="ECO:0000313" key="1">
    <source>
        <dbReference type="EMBL" id="KAJ9592309.1"/>
    </source>
</evidence>
<feature type="non-terminal residue" evidence="1">
    <location>
        <position position="1"/>
    </location>
</feature>
<evidence type="ECO:0000313" key="2">
    <source>
        <dbReference type="Proteomes" id="UP001233999"/>
    </source>
</evidence>
<feature type="non-terminal residue" evidence="1">
    <location>
        <position position="66"/>
    </location>
</feature>
<proteinExistence type="predicted"/>
<dbReference type="Proteomes" id="UP001233999">
    <property type="component" value="Unassembled WGS sequence"/>
</dbReference>
<accession>A0AAD8A4G0</accession>
<dbReference type="EMBL" id="JASPKZ010003841">
    <property type="protein sequence ID" value="KAJ9592309.1"/>
    <property type="molecule type" value="Genomic_DNA"/>
</dbReference>
<organism evidence="1 2">
    <name type="scientific">Diploptera punctata</name>
    <name type="common">Pacific beetle cockroach</name>
    <dbReference type="NCBI Taxonomy" id="6984"/>
    <lineage>
        <taxon>Eukaryota</taxon>
        <taxon>Metazoa</taxon>
        <taxon>Ecdysozoa</taxon>
        <taxon>Arthropoda</taxon>
        <taxon>Hexapoda</taxon>
        <taxon>Insecta</taxon>
        <taxon>Pterygota</taxon>
        <taxon>Neoptera</taxon>
        <taxon>Polyneoptera</taxon>
        <taxon>Dictyoptera</taxon>
        <taxon>Blattodea</taxon>
        <taxon>Blaberoidea</taxon>
        <taxon>Blaberidae</taxon>
        <taxon>Diplopterinae</taxon>
        <taxon>Diploptera</taxon>
    </lineage>
</organism>
<sequence length="66" mass="7717">AIKTARNTFHVSEDRSLVQTMTELLAFSTRKEIRESRVINVWKCFQELREGDMQDLLSDETITKTV</sequence>
<protein>
    <submittedName>
        <fullName evidence="1">Uncharacterized protein</fullName>
    </submittedName>
</protein>
<dbReference type="AlphaFoldDB" id="A0AAD8A4G0"/>
<comment type="caution">
    <text evidence="1">The sequence shown here is derived from an EMBL/GenBank/DDBJ whole genome shotgun (WGS) entry which is preliminary data.</text>
</comment>